<dbReference type="Proteomes" id="UP000727407">
    <property type="component" value="Unassembled WGS sequence"/>
</dbReference>
<dbReference type="EMBL" id="QNUK01000329">
    <property type="protein sequence ID" value="KAF5895290.1"/>
    <property type="molecule type" value="Genomic_DNA"/>
</dbReference>
<sequence>ENSGSIVPESFDPLWGQTPQMSTEPEHTEIVDTNLLPVAHTSELLNPAMADCREPVLKIKQEEAEVEIVEVKEEQAEPSTLELPRIELHQHLPGAGMAVELPVTQQCVQMPSVSEPVFMGVDPSTCLHVNKTSMALRIRRRDIQSRKEMSRRYREKINANPAKKEALLEARRR</sequence>
<proteinExistence type="predicted"/>
<gene>
    <name evidence="2" type="ORF">DAT39_014988</name>
</gene>
<evidence type="ECO:0000313" key="2">
    <source>
        <dbReference type="EMBL" id="KAF5895290.1"/>
    </source>
</evidence>
<name>A0A8J4XCG9_CLAMG</name>
<protein>
    <submittedName>
        <fullName evidence="2">Uncharacterized protein</fullName>
    </submittedName>
</protein>
<feature type="region of interest" description="Disordered" evidence="1">
    <location>
        <begin position="1"/>
        <end position="23"/>
    </location>
</feature>
<accession>A0A8J4XCG9</accession>
<comment type="caution">
    <text evidence="2">The sequence shown here is derived from an EMBL/GenBank/DDBJ whole genome shotgun (WGS) entry which is preliminary data.</text>
</comment>
<feature type="region of interest" description="Disordered" evidence="1">
    <location>
        <begin position="147"/>
        <end position="173"/>
    </location>
</feature>
<reference evidence="2" key="1">
    <citation type="submission" date="2020-07" db="EMBL/GenBank/DDBJ databases">
        <title>Clarias magur genome sequencing, assembly and annotation.</title>
        <authorList>
            <person name="Kushwaha B."/>
            <person name="Kumar R."/>
            <person name="Das P."/>
            <person name="Joshi C.G."/>
            <person name="Kumar D."/>
            <person name="Nagpure N.S."/>
            <person name="Pandey M."/>
            <person name="Agarwal S."/>
            <person name="Srivastava S."/>
            <person name="Singh M."/>
            <person name="Sahoo L."/>
            <person name="Jayasankar P."/>
            <person name="Meher P.K."/>
            <person name="Koringa P.G."/>
            <person name="Iquebal M.A."/>
            <person name="Das S.P."/>
            <person name="Bit A."/>
            <person name="Patnaik S."/>
            <person name="Patel N."/>
            <person name="Shah T.M."/>
            <person name="Hinsu A."/>
            <person name="Jena J.K."/>
        </authorList>
    </citation>
    <scope>NUCLEOTIDE SEQUENCE</scope>
    <source>
        <strain evidence="2">CIFAMagur01</strain>
        <tissue evidence="2">Testis</tissue>
    </source>
</reference>
<organism evidence="2 3">
    <name type="scientific">Clarias magur</name>
    <name type="common">Asian catfish</name>
    <name type="synonym">Macropteronotus magur</name>
    <dbReference type="NCBI Taxonomy" id="1594786"/>
    <lineage>
        <taxon>Eukaryota</taxon>
        <taxon>Metazoa</taxon>
        <taxon>Chordata</taxon>
        <taxon>Craniata</taxon>
        <taxon>Vertebrata</taxon>
        <taxon>Euteleostomi</taxon>
        <taxon>Actinopterygii</taxon>
        <taxon>Neopterygii</taxon>
        <taxon>Teleostei</taxon>
        <taxon>Ostariophysi</taxon>
        <taxon>Siluriformes</taxon>
        <taxon>Clariidae</taxon>
        <taxon>Clarias</taxon>
    </lineage>
</organism>
<dbReference type="OrthoDB" id="8958382at2759"/>
<evidence type="ECO:0000256" key="1">
    <source>
        <dbReference type="SAM" id="MobiDB-lite"/>
    </source>
</evidence>
<evidence type="ECO:0000313" key="3">
    <source>
        <dbReference type="Proteomes" id="UP000727407"/>
    </source>
</evidence>
<dbReference type="AlphaFoldDB" id="A0A8J4XCG9"/>
<feature type="non-terminal residue" evidence="2">
    <location>
        <position position="1"/>
    </location>
</feature>
<keyword evidence="3" id="KW-1185">Reference proteome</keyword>
<feature type="non-terminal residue" evidence="2">
    <location>
        <position position="173"/>
    </location>
</feature>